<comment type="similarity">
    <text evidence="1">Belongs to the BLOC1S2 family.</text>
</comment>
<dbReference type="AlphaFoldDB" id="A0A4Y7MGU3"/>
<feature type="compositionally biased region" description="Low complexity" evidence="2">
    <location>
        <begin position="35"/>
        <end position="44"/>
    </location>
</feature>
<gene>
    <name evidence="3" type="primary">EOG090X0J9J</name>
</gene>
<feature type="compositionally biased region" description="Basic and acidic residues" evidence="2">
    <location>
        <begin position="11"/>
        <end position="22"/>
    </location>
</feature>
<dbReference type="GO" id="GO:0032418">
    <property type="term" value="P:lysosome localization"/>
    <property type="evidence" value="ECO:0007669"/>
    <property type="project" value="TreeGrafter"/>
</dbReference>
<accession>A0A4Y7MGU3</accession>
<evidence type="ECO:0000256" key="2">
    <source>
        <dbReference type="SAM" id="MobiDB-lite"/>
    </source>
</evidence>
<dbReference type="GO" id="GO:0016197">
    <property type="term" value="P:endosomal transport"/>
    <property type="evidence" value="ECO:0007669"/>
    <property type="project" value="TreeGrafter"/>
</dbReference>
<dbReference type="EMBL" id="LR009633">
    <property type="protein sequence ID" value="SVE79252.1"/>
    <property type="molecule type" value="mRNA"/>
</dbReference>
<dbReference type="PANTHER" id="PTHR46479:SF1">
    <property type="entry name" value="BIOGENESIS OF LYSOSOME-RELATED ORGANELLES COMPLEX 1 SUBUNIT 2"/>
    <property type="match status" value="1"/>
</dbReference>
<proteinExistence type="evidence at transcript level"/>
<dbReference type="Pfam" id="PF10046">
    <property type="entry name" value="BLOC1_2"/>
    <property type="match status" value="1"/>
</dbReference>
<reference evidence="3" key="1">
    <citation type="submission" date="2018-08" db="EMBL/GenBank/DDBJ databases">
        <authorList>
            <person name="Cornetti L."/>
        </authorList>
    </citation>
    <scope>NUCLEOTIDE SEQUENCE</scope>
    <source>
        <strain evidence="3">ZW-LUM</strain>
    </source>
</reference>
<dbReference type="GO" id="GO:0031083">
    <property type="term" value="C:BLOC-1 complex"/>
    <property type="evidence" value="ECO:0007669"/>
    <property type="project" value="TreeGrafter"/>
</dbReference>
<organism evidence="3">
    <name type="scientific">Daphnia lumholtzi</name>
    <dbReference type="NCBI Taxonomy" id="42856"/>
    <lineage>
        <taxon>Eukaryota</taxon>
        <taxon>Metazoa</taxon>
        <taxon>Ecdysozoa</taxon>
        <taxon>Arthropoda</taxon>
        <taxon>Crustacea</taxon>
        <taxon>Branchiopoda</taxon>
        <taxon>Diplostraca</taxon>
        <taxon>Cladocera</taxon>
        <taxon>Anomopoda</taxon>
        <taxon>Daphniidae</taxon>
        <taxon>Daphnia</taxon>
    </lineage>
</organism>
<dbReference type="GO" id="GO:0000930">
    <property type="term" value="C:gamma-tubulin complex"/>
    <property type="evidence" value="ECO:0007669"/>
    <property type="project" value="TreeGrafter"/>
</dbReference>
<sequence>MAGIMASSEPCHAESDKTEQEIKSPSVECSPKKGLTTLSTSTSSYEPLETHDPTLNRLAVTMFQKIHEYLQAELTSSESEYQLLEQMNKVTADKYKDLTQVATSVGKGIIELNAKFKSLEVYLEQIDQIEDNISKLEHAAYKLDAYTVRLENKFKALTAEKR</sequence>
<evidence type="ECO:0000313" key="3">
    <source>
        <dbReference type="EMBL" id="SVE79252.1"/>
    </source>
</evidence>
<dbReference type="InterPro" id="IPR019269">
    <property type="entry name" value="BLOC1_su2"/>
</dbReference>
<feature type="region of interest" description="Disordered" evidence="2">
    <location>
        <begin position="1"/>
        <end position="50"/>
    </location>
</feature>
<dbReference type="PANTHER" id="PTHR46479">
    <property type="entry name" value="BIOGENESIS OF LYSOSOME-RELATED ORGANELLES COMPLEX 1 SUBUNIT 2"/>
    <property type="match status" value="1"/>
</dbReference>
<name>A0A4Y7MGU3_9CRUS</name>
<dbReference type="GO" id="GO:0099078">
    <property type="term" value="C:BORC complex"/>
    <property type="evidence" value="ECO:0007669"/>
    <property type="project" value="TreeGrafter"/>
</dbReference>
<dbReference type="GO" id="GO:0043015">
    <property type="term" value="F:gamma-tubulin binding"/>
    <property type="evidence" value="ECO:0007669"/>
    <property type="project" value="TreeGrafter"/>
</dbReference>
<evidence type="ECO:0000256" key="1">
    <source>
        <dbReference type="ARBA" id="ARBA00008468"/>
    </source>
</evidence>
<protein>
    <submittedName>
        <fullName evidence="3">EOG090X0J9J</fullName>
    </submittedName>
</protein>